<dbReference type="EMBL" id="KI913130">
    <property type="protein sequence ID" value="ETV78541.1"/>
    <property type="molecule type" value="Genomic_DNA"/>
</dbReference>
<protein>
    <submittedName>
        <fullName evidence="2">Uncharacterized protein</fullName>
    </submittedName>
</protein>
<proteinExistence type="predicted"/>
<dbReference type="AlphaFoldDB" id="W4GH02"/>
<organism evidence="2">
    <name type="scientific">Aphanomyces astaci</name>
    <name type="common">Crayfish plague agent</name>
    <dbReference type="NCBI Taxonomy" id="112090"/>
    <lineage>
        <taxon>Eukaryota</taxon>
        <taxon>Sar</taxon>
        <taxon>Stramenopiles</taxon>
        <taxon>Oomycota</taxon>
        <taxon>Saprolegniomycetes</taxon>
        <taxon>Saprolegniales</taxon>
        <taxon>Verrucalvaceae</taxon>
        <taxon>Aphanomyces</taxon>
    </lineage>
</organism>
<dbReference type="RefSeq" id="XP_009832122.1">
    <property type="nucleotide sequence ID" value="XM_009833820.1"/>
</dbReference>
<dbReference type="VEuPathDB" id="FungiDB:H257_08052"/>
<accession>W4GH02</accession>
<sequence length="105" mass="11184">MQEGFVMTVLRFDELAGLGMVDEDAAVDELPGCSRDGADEALAPPAGSDNKSHTYENSMWSASLCTNKKLKSSYTSHGAVSSPRSSSSSILFDVPASFKMSMVIK</sequence>
<evidence type="ECO:0000313" key="2">
    <source>
        <dbReference type="EMBL" id="ETV78541.1"/>
    </source>
</evidence>
<name>W4GH02_APHAT</name>
<feature type="region of interest" description="Disordered" evidence="1">
    <location>
        <begin position="31"/>
        <end position="54"/>
    </location>
</feature>
<dbReference type="GeneID" id="20810048"/>
<reference evidence="2" key="1">
    <citation type="submission" date="2013-12" db="EMBL/GenBank/DDBJ databases">
        <title>The Genome Sequence of Aphanomyces astaci APO3.</title>
        <authorList>
            <consortium name="The Broad Institute Genomics Platform"/>
            <person name="Russ C."/>
            <person name="Tyler B."/>
            <person name="van West P."/>
            <person name="Dieguez-Uribeondo J."/>
            <person name="Young S.K."/>
            <person name="Zeng Q."/>
            <person name="Gargeya S."/>
            <person name="Fitzgerald M."/>
            <person name="Abouelleil A."/>
            <person name="Alvarado L."/>
            <person name="Chapman S.B."/>
            <person name="Gainer-Dewar J."/>
            <person name="Goldberg J."/>
            <person name="Griggs A."/>
            <person name="Gujja S."/>
            <person name="Hansen M."/>
            <person name="Howarth C."/>
            <person name="Imamovic A."/>
            <person name="Ireland A."/>
            <person name="Larimer J."/>
            <person name="McCowan C."/>
            <person name="Murphy C."/>
            <person name="Pearson M."/>
            <person name="Poon T.W."/>
            <person name="Priest M."/>
            <person name="Roberts A."/>
            <person name="Saif S."/>
            <person name="Shea T."/>
            <person name="Sykes S."/>
            <person name="Wortman J."/>
            <person name="Nusbaum C."/>
            <person name="Birren B."/>
        </authorList>
    </citation>
    <scope>NUCLEOTIDE SEQUENCE [LARGE SCALE GENOMIC DNA]</scope>
    <source>
        <strain evidence="2">APO3</strain>
    </source>
</reference>
<gene>
    <name evidence="2" type="ORF">H257_08052</name>
</gene>
<evidence type="ECO:0000256" key="1">
    <source>
        <dbReference type="SAM" id="MobiDB-lite"/>
    </source>
</evidence>